<dbReference type="AlphaFoldDB" id="A0A9J7M004"/>
<evidence type="ECO:0000256" key="7">
    <source>
        <dbReference type="ARBA" id="ARBA00023224"/>
    </source>
</evidence>
<keyword evidence="6" id="KW-0675">Receptor</keyword>
<keyword evidence="7" id="KW-0807">Transducer</keyword>
<dbReference type="InterPro" id="IPR017452">
    <property type="entry name" value="GPCR_Rhodpsn_7TM"/>
</dbReference>
<keyword evidence="3 8" id="KW-1133">Transmembrane helix</keyword>
<reference evidence="10" key="1">
    <citation type="journal article" date="2020" name="Nat. Ecol. Evol.">
        <title>Deeply conserved synteny resolves early events in vertebrate evolution.</title>
        <authorList>
            <person name="Simakov O."/>
            <person name="Marletaz F."/>
            <person name="Yue J.X."/>
            <person name="O'Connell B."/>
            <person name="Jenkins J."/>
            <person name="Brandt A."/>
            <person name="Calef R."/>
            <person name="Tung C.H."/>
            <person name="Huang T.K."/>
            <person name="Schmutz J."/>
            <person name="Satoh N."/>
            <person name="Yu J.K."/>
            <person name="Putnam N.H."/>
            <person name="Green R.E."/>
            <person name="Rokhsar D.S."/>
        </authorList>
    </citation>
    <scope>NUCLEOTIDE SEQUENCE [LARGE SCALE GENOMIC DNA]</scope>
    <source>
        <strain evidence="10">S238N-H82</strain>
    </source>
</reference>
<protein>
    <submittedName>
        <fullName evidence="11">Galanin receptor 2a-like</fullName>
    </submittedName>
</protein>
<evidence type="ECO:0000256" key="5">
    <source>
        <dbReference type="ARBA" id="ARBA00023136"/>
    </source>
</evidence>
<evidence type="ECO:0000256" key="8">
    <source>
        <dbReference type="SAM" id="Phobius"/>
    </source>
</evidence>
<gene>
    <name evidence="11" type="primary">LOC118426363</name>
</gene>
<dbReference type="Gene3D" id="1.20.1070.10">
    <property type="entry name" value="Rhodopsin 7-helix transmembrane proteins"/>
    <property type="match status" value="1"/>
</dbReference>
<dbReference type="GeneID" id="118426363"/>
<dbReference type="OrthoDB" id="10036964at2759"/>
<evidence type="ECO:0000256" key="4">
    <source>
        <dbReference type="ARBA" id="ARBA00023040"/>
    </source>
</evidence>
<dbReference type="PROSITE" id="PS50262">
    <property type="entry name" value="G_PROTEIN_RECEP_F1_2"/>
    <property type="match status" value="1"/>
</dbReference>
<name>A0A9J7M004_BRAFL</name>
<evidence type="ECO:0000313" key="11">
    <source>
        <dbReference type="RefSeq" id="XP_035691590.1"/>
    </source>
</evidence>
<feature type="transmembrane region" description="Helical" evidence="8">
    <location>
        <begin position="166"/>
        <end position="191"/>
    </location>
</feature>
<proteinExistence type="predicted"/>
<feature type="transmembrane region" description="Helical" evidence="8">
    <location>
        <begin position="76"/>
        <end position="99"/>
    </location>
</feature>
<dbReference type="InterPro" id="IPR000276">
    <property type="entry name" value="GPCR_Rhodpsn"/>
</dbReference>
<keyword evidence="10" id="KW-1185">Reference proteome</keyword>
<dbReference type="Pfam" id="PF00001">
    <property type="entry name" value="7tm_1"/>
    <property type="match status" value="1"/>
</dbReference>
<dbReference type="SUPFAM" id="SSF81321">
    <property type="entry name" value="Family A G protein-coupled receptor-like"/>
    <property type="match status" value="1"/>
</dbReference>
<evidence type="ECO:0000313" key="10">
    <source>
        <dbReference type="Proteomes" id="UP000001554"/>
    </source>
</evidence>
<dbReference type="OMA" id="MWILYAP"/>
<evidence type="ECO:0000256" key="3">
    <source>
        <dbReference type="ARBA" id="ARBA00022989"/>
    </source>
</evidence>
<dbReference type="PRINTS" id="PR00237">
    <property type="entry name" value="GPCRRHODOPSN"/>
</dbReference>
<dbReference type="GO" id="GO:0005886">
    <property type="term" value="C:plasma membrane"/>
    <property type="evidence" value="ECO:0000318"/>
    <property type="project" value="GO_Central"/>
</dbReference>
<feature type="transmembrane region" description="Helical" evidence="8">
    <location>
        <begin position="125"/>
        <end position="146"/>
    </location>
</feature>
<evidence type="ECO:0000256" key="1">
    <source>
        <dbReference type="ARBA" id="ARBA00004141"/>
    </source>
</evidence>
<evidence type="ECO:0000256" key="6">
    <source>
        <dbReference type="ARBA" id="ARBA00023170"/>
    </source>
</evidence>
<keyword evidence="4" id="KW-0297">G-protein coupled receptor</keyword>
<dbReference type="RefSeq" id="XP_035691590.1">
    <property type="nucleotide sequence ID" value="XM_035835697.1"/>
</dbReference>
<reference evidence="11" key="2">
    <citation type="submission" date="2025-08" db="UniProtKB">
        <authorList>
            <consortium name="RefSeq"/>
        </authorList>
    </citation>
    <scope>IDENTIFICATION</scope>
    <source>
        <strain evidence="11">S238N-H82</strain>
        <tissue evidence="11">Testes</tissue>
    </source>
</reference>
<sequence length="302" mass="34041">MVAVSADRYQGVCHPLRTQLSNRRRRALLSIAAVWGLSLAASSPVLSIATYTELDMNGTLICQCISTVDAPWKNHYTTIITVGFFVLPLVALSVMYFAIGKRLTRPPAGETNAHLQAQHRSRRRVVLMVGTVVAVFFVCLLPHRLFQMWILYAPVEQIDGLGLQGFVKLTIFMRMMVYINCSLNPIIYTLFSSRFRAAFFKCCFKSSERSDSLGQASHSELAHRNTIRDRNHVIRDMMSEEAVLNSFPTLPARRRSNVTSSVALTRLSSFPVSSSVSNAGYDEPCFKQECREMCVYVWESHV</sequence>
<dbReference type="GO" id="GO:0007186">
    <property type="term" value="P:G protein-coupled receptor signaling pathway"/>
    <property type="evidence" value="ECO:0000318"/>
    <property type="project" value="GO_Central"/>
</dbReference>
<keyword evidence="5 8" id="KW-0472">Membrane</keyword>
<dbReference type="KEGG" id="bfo:118426363"/>
<evidence type="ECO:0000256" key="2">
    <source>
        <dbReference type="ARBA" id="ARBA00022692"/>
    </source>
</evidence>
<accession>A0A9J7M004</accession>
<dbReference type="PANTHER" id="PTHR24243">
    <property type="entry name" value="G-PROTEIN COUPLED RECEPTOR"/>
    <property type="match status" value="1"/>
</dbReference>
<dbReference type="GO" id="GO:0004930">
    <property type="term" value="F:G protein-coupled receptor activity"/>
    <property type="evidence" value="ECO:0000318"/>
    <property type="project" value="GO_Central"/>
</dbReference>
<feature type="transmembrane region" description="Helical" evidence="8">
    <location>
        <begin position="27"/>
        <end position="49"/>
    </location>
</feature>
<organism evidence="10 11">
    <name type="scientific">Branchiostoma floridae</name>
    <name type="common">Florida lancelet</name>
    <name type="synonym">Amphioxus</name>
    <dbReference type="NCBI Taxonomy" id="7739"/>
    <lineage>
        <taxon>Eukaryota</taxon>
        <taxon>Metazoa</taxon>
        <taxon>Chordata</taxon>
        <taxon>Cephalochordata</taxon>
        <taxon>Leptocardii</taxon>
        <taxon>Amphioxiformes</taxon>
        <taxon>Branchiostomatidae</taxon>
        <taxon>Branchiostoma</taxon>
    </lineage>
</organism>
<dbReference type="PANTHER" id="PTHR24243:SF233">
    <property type="entry name" value="THYROTROPIN-RELEASING HORMONE RECEPTOR"/>
    <property type="match status" value="1"/>
</dbReference>
<keyword evidence="2 8" id="KW-0812">Transmembrane</keyword>
<evidence type="ECO:0000259" key="9">
    <source>
        <dbReference type="PROSITE" id="PS50262"/>
    </source>
</evidence>
<dbReference type="Proteomes" id="UP000001554">
    <property type="component" value="Chromosome 11"/>
</dbReference>
<comment type="subcellular location">
    <subcellularLocation>
        <location evidence="1">Membrane</location>
        <topology evidence="1">Multi-pass membrane protein</topology>
    </subcellularLocation>
</comment>
<feature type="domain" description="G-protein coupled receptors family 1 profile" evidence="9">
    <location>
        <begin position="1"/>
        <end position="188"/>
    </location>
</feature>